<protein>
    <submittedName>
        <fullName evidence="1">DUF2505 domain-containing protein</fullName>
    </submittedName>
</protein>
<evidence type="ECO:0000313" key="1">
    <source>
        <dbReference type="EMBL" id="TSI11911.1"/>
    </source>
</evidence>
<reference evidence="1 2" key="1">
    <citation type="submission" date="2019-07" db="EMBL/GenBank/DDBJ databases">
        <title>Draft genome sequence of Brevibacterium aurantiacum XU54 isolated from Xinjiang China.</title>
        <authorList>
            <person name="Xu X."/>
        </authorList>
    </citation>
    <scope>NUCLEOTIDE SEQUENCE [LARGE SCALE GENOMIC DNA]</scope>
    <source>
        <strain evidence="1 2">XU54</strain>
    </source>
</reference>
<proteinExistence type="predicted"/>
<dbReference type="AlphaFoldDB" id="A0A556C3C0"/>
<keyword evidence="2" id="KW-1185">Reference proteome</keyword>
<dbReference type="InterPro" id="IPR019639">
    <property type="entry name" value="DUF2505"/>
</dbReference>
<comment type="caution">
    <text evidence="1">The sequence shown here is derived from an EMBL/GenBank/DDBJ whole genome shotgun (WGS) entry which is preliminary data.</text>
</comment>
<sequence>MQRAELKRKIALRPAQILDVLADKDIWRADGSSVEILSGRADGLRLTATMPLARDLLPAAAQSFVGADARVVQHVSSEPVSETDDEATVEIEAEVPGIAIDVHVEISLVRDVEDCTDLHALIEIASSLPFVGRAIESGARPHIESMISTRFDHLPTL</sequence>
<accession>A0A556C3C0</accession>
<dbReference type="Proteomes" id="UP000316406">
    <property type="component" value="Unassembled WGS sequence"/>
</dbReference>
<dbReference type="OrthoDB" id="9879179at2"/>
<dbReference type="RefSeq" id="WP_143924580.1">
    <property type="nucleotide sequence ID" value="NZ_VLTK01000024.1"/>
</dbReference>
<organism evidence="1 2">
    <name type="scientific">Brevibacterium aurantiacum</name>
    <dbReference type="NCBI Taxonomy" id="273384"/>
    <lineage>
        <taxon>Bacteria</taxon>
        <taxon>Bacillati</taxon>
        <taxon>Actinomycetota</taxon>
        <taxon>Actinomycetes</taxon>
        <taxon>Micrococcales</taxon>
        <taxon>Brevibacteriaceae</taxon>
        <taxon>Brevibacterium</taxon>
    </lineage>
</organism>
<name>A0A556C3C0_BREAU</name>
<evidence type="ECO:0000313" key="2">
    <source>
        <dbReference type="Proteomes" id="UP000316406"/>
    </source>
</evidence>
<dbReference type="Pfam" id="PF10698">
    <property type="entry name" value="DUF2505"/>
    <property type="match status" value="1"/>
</dbReference>
<gene>
    <name evidence="1" type="ORF">FO013_21370</name>
</gene>
<dbReference type="EMBL" id="VLTK01000024">
    <property type="protein sequence ID" value="TSI11911.1"/>
    <property type="molecule type" value="Genomic_DNA"/>
</dbReference>